<protein>
    <submittedName>
        <fullName evidence="1">Uncharacterized protein</fullName>
    </submittedName>
</protein>
<dbReference type="Proteomes" id="UP001217417">
    <property type="component" value="Unassembled WGS sequence"/>
</dbReference>
<evidence type="ECO:0000313" key="1">
    <source>
        <dbReference type="EMBL" id="KAJ8103421.1"/>
    </source>
</evidence>
<evidence type="ECO:0000313" key="2">
    <source>
        <dbReference type="Proteomes" id="UP001217417"/>
    </source>
</evidence>
<dbReference type="AlphaFoldDB" id="A0AAD7VVU8"/>
<name>A0AAD7VVU8_9ASCO</name>
<gene>
    <name evidence="1" type="ORF">POJ06DRAFT_241829</name>
</gene>
<keyword evidence="2" id="KW-1185">Reference proteome</keyword>
<sequence length="89" mass="10208">MTINHFSQLNNYNRIISLWIAAERVLECGSLWAFSLTSLLRMITRVAMSPILKVSNLLASFAARWNGCVAYVDSWETLLGRHWWKCFGG</sequence>
<reference evidence="1" key="1">
    <citation type="submission" date="2023-03" db="EMBL/GenBank/DDBJ databases">
        <title>Near-Complete genome sequence of Lipomyces tetrasporous NRRL Y-64009, an oleaginous yeast capable of growing on lignocellulosic hydrolysates.</title>
        <authorList>
            <consortium name="Lawrence Berkeley National Laboratory"/>
            <person name="Jagtap S.S."/>
            <person name="Liu J.-J."/>
            <person name="Walukiewicz H.E."/>
            <person name="Pangilinan J."/>
            <person name="Lipzen A."/>
            <person name="Ahrendt S."/>
            <person name="Koriabine M."/>
            <person name="Cobaugh K."/>
            <person name="Salamov A."/>
            <person name="Yoshinaga Y."/>
            <person name="Ng V."/>
            <person name="Daum C."/>
            <person name="Grigoriev I.V."/>
            <person name="Slininger P.J."/>
            <person name="Dien B.S."/>
            <person name="Jin Y.-S."/>
            <person name="Rao C.V."/>
        </authorList>
    </citation>
    <scope>NUCLEOTIDE SEQUENCE</scope>
    <source>
        <strain evidence="1">NRRL Y-64009</strain>
    </source>
</reference>
<comment type="caution">
    <text evidence="1">The sequence shown here is derived from an EMBL/GenBank/DDBJ whole genome shotgun (WGS) entry which is preliminary data.</text>
</comment>
<dbReference type="RefSeq" id="XP_056046871.1">
    <property type="nucleotide sequence ID" value="XM_056186156.1"/>
</dbReference>
<accession>A0AAD7VVU8</accession>
<proteinExistence type="predicted"/>
<organism evidence="1 2">
    <name type="scientific">Lipomyces tetrasporus</name>
    <dbReference type="NCBI Taxonomy" id="54092"/>
    <lineage>
        <taxon>Eukaryota</taxon>
        <taxon>Fungi</taxon>
        <taxon>Dikarya</taxon>
        <taxon>Ascomycota</taxon>
        <taxon>Saccharomycotina</taxon>
        <taxon>Lipomycetes</taxon>
        <taxon>Lipomycetales</taxon>
        <taxon>Lipomycetaceae</taxon>
        <taxon>Lipomyces</taxon>
    </lineage>
</organism>
<dbReference type="EMBL" id="JARPMG010000001">
    <property type="protein sequence ID" value="KAJ8103421.1"/>
    <property type="molecule type" value="Genomic_DNA"/>
</dbReference>
<dbReference type="GeneID" id="80881322"/>